<dbReference type="NCBIfam" id="TIGR01167">
    <property type="entry name" value="LPXTG_anchor"/>
    <property type="match status" value="1"/>
</dbReference>
<evidence type="ECO:0000313" key="4">
    <source>
        <dbReference type="EMBL" id="WYK00922.1"/>
    </source>
</evidence>
<dbReference type="AlphaFoldDB" id="A0AAQ3WA40"/>
<keyword evidence="3" id="KW-0732">Signal</keyword>
<name>A0AAQ3WA40_9ENTE</name>
<gene>
    <name evidence="4" type="ORF">A5821_002048</name>
</gene>
<sequence length="119" mass="13160">MKKKRILYLILTSFVCVGLVVKAIPVHAAEEGGQVQTQADVGFYEESTDSSTEPTTSETKPSQSISTPPRPVKPTGKFPTTGELVKKSLLFSGSALVLLALIFFFWKRKKEKKEVNSER</sequence>
<feature type="signal peptide" evidence="3">
    <location>
        <begin position="1"/>
        <end position="28"/>
    </location>
</feature>
<evidence type="ECO:0000313" key="5">
    <source>
        <dbReference type="Proteomes" id="UP000194948"/>
    </source>
</evidence>
<dbReference type="Proteomes" id="UP000194948">
    <property type="component" value="Chromosome"/>
</dbReference>
<keyword evidence="2" id="KW-0472">Membrane</keyword>
<feature type="chain" id="PRO_5042822349" description="Gram-positive cocci surface proteins LPxTG domain-containing protein" evidence="3">
    <location>
        <begin position="29"/>
        <end position="119"/>
    </location>
</feature>
<organism evidence="4 5">
    <name type="scientific">Candidatus Enterococcus palustris</name>
    <dbReference type="NCBI Taxonomy" id="1834189"/>
    <lineage>
        <taxon>Bacteria</taxon>
        <taxon>Bacillati</taxon>
        <taxon>Bacillota</taxon>
        <taxon>Bacilli</taxon>
        <taxon>Lactobacillales</taxon>
        <taxon>Enterococcaceae</taxon>
        <taxon>Enterococcus</taxon>
    </lineage>
</organism>
<feature type="region of interest" description="Disordered" evidence="1">
    <location>
        <begin position="32"/>
        <end position="79"/>
    </location>
</feature>
<keyword evidence="2" id="KW-1133">Transmembrane helix</keyword>
<keyword evidence="2" id="KW-0812">Transmembrane</keyword>
<evidence type="ECO:0000256" key="3">
    <source>
        <dbReference type="SAM" id="SignalP"/>
    </source>
</evidence>
<feature type="compositionally biased region" description="Low complexity" evidence="1">
    <location>
        <begin position="49"/>
        <end position="62"/>
    </location>
</feature>
<feature type="transmembrane region" description="Helical" evidence="2">
    <location>
        <begin position="88"/>
        <end position="106"/>
    </location>
</feature>
<keyword evidence="5" id="KW-1185">Reference proteome</keyword>
<dbReference type="RefSeq" id="WP_086314475.1">
    <property type="nucleotide sequence ID" value="NZ_CP147244.1"/>
</dbReference>
<dbReference type="EMBL" id="CP147244">
    <property type="protein sequence ID" value="WYK00922.1"/>
    <property type="molecule type" value="Genomic_DNA"/>
</dbReference>
<evidence type="ECO:0000256" key="1">
    <source>
        <dbReference type="SAM" id="MobiDB-lite"/>
    </source>
</evidence>
<evidence type="ECO:0000256" key="2">
    <source>
        <dbReference type="SAM" id="Phobius"/>
    </source>
</evidence>
<accession>A0AAQ3WA40</accession>
<protein>
    <recommendedName>
        <fullName evidence="6">Gram-positive cocci surface proteins LPxTG domain-containing protein</fullName>
    </recommendedName>
</protein>
<evidence type="ECO:0008006" key="6">
    <source>
        <dbReference type="Google" id="ProtNLM"/>
    </source>
</evidence>
<reference evidence="5" key="1">
    <citation type="submission" date="2017-05" db="EMBL/GenBank/DDBJ databases">
        <title>The Genome Sequence of EEnterococcus faecalis 9F2_4866.</title>
        <authorList>
            <consortium name="The Broad Institute Genomics Platform"/>
            <consortium name="The Broad Institute Genomic Center for Infectious Diseases"/>
            <person name="Earl A."/>
            <person name="Manson A."/>
            <person name="Schwartman J."/>
            <person name="Gilmore M."/>
            <person name="Abouelleil A."/>
            <person name="Cao P."/>
            <person name="Chapman S."/>
            <person name="Cusick C."/>
            <person name="Shea T."/>
            <person name="Young S."/>
            <person name="Neafsey D."/>
            <person name="Nusbaum C."/>
            <person name="Birren B."/>
        </authorList>
    </citation>
    <scope>NUCLEOTIDE SEQUENCE [LARGE SCALE GENOMIC DNA]</scope>
    <source>
        <strain evidence="5">7F3_DIV0205</strain>
    </source>
</reference>
<reference evidence="4 5" key="2">
    <citation type="submission" date="2024-03" db="EMBL/GenBank/DDBJ databases">
        <title>The Genome Sequence of Enterococcus sp. DIV0205d.</title>
        <authorList>
            <consortium name="The Broad Institute Genomics Platform"/>
            <consortium name="The Broad Institute Microbial Omics Core"/>
            <consortium name="The Broad Institute Genomic Center for Infectious Diseases"/>
            <person name="Earl A."/>
            <person name="Manson A."/>
            <person name="Gilmore M."/>
            <person name="Schwartman J."/>
            <person name="Shea T."/>
            <person name="Abouelleil A."/>
            <person name="Cao P."/>
            <person name="Chapman S."/>
            <person name="Cusick C."/>
            <person name="Young S."/>
            <person name="Neafsey D."/>
            <person name="Nusbaum C."/>
            <person name="Birren B."/>
        </authorList>
    </citation>
    <scope>NUCLEOTIDE SEQUENCE [LARGE SCALE GENOMIC DNA]</scope>
    <source>
        <strain evidence="4 5">7F3_DIV0205</strain>
    </source>
</reference>
<proteinExistence type="predicted"/>